<proteinExistence type="predicted"/>
<dbReference type="InterPro" id="IPR036291">
    <property type="entry name" value="NAD(P)-bd_dom_sf"/>
</dbReference>
<reference evidence="3 4" key="1">
    <citation type="submission" date="2018-08" db="EMBL/GenBank/DDBJ databases">
        <title>Genome analysis of the thermophilic bacterium of the candidate phylum Aminicenantes from deep subsurface aquifer revealed its physiology and ecological role.</title>
        <authorList>
            <person name="Kadnikov V.V."/>
            <person name="Mardanov A.V."/>
            <person name="Beletsky A.V."/>
            <person name="Karnachuk O.V."/>
            <person name="Ravin N.V."/>
        </authorList>
    </citation>
    <scope>NUCLEOTIDE SEQUENCE [LARGE SCALE GENOMIC DNA]</scope>
    <source>
        <strain evidence="3">BY38</strain>
    </source>
</reference>
<dbReference type="SUPFAM" id="SSF55347">
    <property type="entry name" value="Glyceraldehyde-3-phosphate dehydrogenase-like, C-terminal domain"/>
    <property type="match status" value="1"/>
</dbReference>
<dbReference type="Gene3D" id="3.40.50.720">
    <property type="entry name" value="NAD(P)-binding Rossmann-like Domain"/>
    <property type="match status" value="1"/>
</dbReference>
<dbReference type="Gene3D" id="3.30.360.10">
    <property type="entry name" value="Dihydrodipicolinate Reductase, domain 2"/>
    <property type="match status" value="1"/>
</dbReference>
<dbReference type="Proteomes" id="UP000257323">
    <property type="component" value="Unassembled WGS sequence"/>
</dbReference>
<feature type="domain" description="Gfo/Idh/MocA-like oxidoreductase bacterial type C-terminal" evidence="2">
    <location>
        <begin position="164"/>
        <end position="394"/>
    </location>
</feature>
<protein>
    <submittedName>
        <fullName evidence="3">Myo-inositol 2-dehydrogenase</fullName>
    </submittedName>
</protein>
<dbReference type="EMBL" id="QUAH01000002">
    <property type="protein sequence ID" value="RFT16748.1"/>
    <property type="molecule type" value="Genomic_DNA"/>
</dbReference>
<dbReference type="InterPro" id="IPR043906">
    <property type="entry name" value="Gfo/Idh/MocA_OxRdtase_bact_C"/>
</dbReference>
<name>A0A3E2BPV9_9BACT</name>
<dbReference type="SUPFAM" id="SSF51735">
    <property type="entry name" value="NAD(P)-binding Rossmann-fold domains"/>
    <property type="match status" value="1"/>
</dbReference>
<dbReference type="Pfam" id="PF19051">
    <property type="entry name" value="GFO_IDH_MocA_C2"/>
    <property type="match status" value="1"/>
</dbReference>
<feature type="domain" description="Gfo/Idh/MocA-like oxidoreductase N-terminal" evidence="1">
    <location>
        <begin position="22"/>
        <end position="128"/>
    </location>
</feature>
<evidence type="ECO:0000313" key="3">
    <source>
        <dbReference type="EMBL" id="RFT16748.1"/>
    </source>
</evidence>
<dbReference type="PANTHER" id="PTHR43818">
    <property type="entry name" value="BCDNA.GH03377"/>
    <property type="match status" value="1"/>
</dbReference>
<organism evidence="3 4">
    <name type="scientific">Candidatus Saccharicenans subterraneus</name>
    <dbReference type="NCBI Taxonomy" id="2508984"/>
    <lineage>
        <taxon>Bacteria</taxon>
        <taxon>Candidatus Aminicenantota</taxon>
        <taxon>Candidatus Aminicenantia</taxon>
        <taxon>Candidatus Aminicenantales</taxon>
        <taxon>Candidatus Saccharicenantaceae</taxon>
        <taxon>Candidatus Saccharicenans</taxon>
    </lineage>
</organism>
<evidence type="ECO:0000259" key="1">
    <source>
        <dbReference type="Pfam" id="PF01408"/>
    </source>
</evidence>
<evidence type="ECO:0000259" key="2">
    <source>
        <dbReference type="Pfam" id="PF19051"/>
    </source>
</evidence>
<dbReference type="InterPro" id="IPR050463">
    <property type="entry name" value="Gfo/Idh/MocA_oxidrdct_glycsds"/>
</dbReference>
<gene>
    <name evidence="3" type="ORF">OP8BY_1361</name>
</gene>
<dbReference type="AlphaFoldDB" id="A0A3E2BPV9"/>
<dbReference type="GO" id="GO:0000166">
    <property type="term" value="F:nucleotide binding"/>
    <property type="evidence" value="ECO:0007669"/>
    <property type="project" value="InterPro"/>
</dbReference>
<sequence>MGRQGQANMMELIYRGLETGSRVVAVCDLDRHRLDNARWLAEKTYALELGLNKYAGIKAYHDFRELLARKDIDGVVISVPDFWHGIVALAAARASKDIYLEKPLTYSLVEGQKLVKAIRQKKLVLQTGSQQRSSVYFLKACEIVRNGLIGQLQAIKVRLPEDTGRGDPRPMPVPPNLDYEFWLGPTPEAPYTEDRVHPQMSYDRPGWMQVEPYGRGMITNWGAHMLDIAQWGHDTERTGPVSIEAEAEFPERGLFNVHTRFRAEAVYADGVVLAMESGDPSGVRFEGSEGWLFVRREGIEVSNPALLGYQPGSGQARLYHSSNHMKNFLECLRSRQDPAAPVEVGHRSNSLCIITHIAMKLGRKLRWDPDQEKFIGDEEANRLLDYPRRKPWQI</sequence>
<dbReference type="Pfam" id="PF01408">
    <property type="entry name" value="GFO_IDH_MocA"/>
    <property type="match status" value="1"/>
</dbReference>
<comment type="caution">
    <text evidence="3">The sequence shown here is derived from an EMBL/GenBank/DDBJ whole genome shotgun (WGS) entry which is preliminary data.</text>
</comment>
<evidence type="ECO:0000313" key="4">
    <source>
        <dbReference type="Proteomes" id="UP000257323"/>
    </source>
</evidence>
<dbReference type="InterPro" id="IPR000683">
    <property type="entry name" value="Gfo/Idh/MocA-like_OxRdtase_N"/>
</dbReference>
<accession>A0A3E2BPV9</accession>
<dbReference type="PANTHER" id="PTHR43818:SF5">
    <property type="entry name" value="OXIDOREDUCTASE FAMILY PROTEIN"/>
    <property type="match status" value="1"/>
</dbReference>